<reference evidence="3 4" key="1">
    <citation type="submission" date="2018-11" db="EMBL/GenBank/DDBJ databases">
        <authorList>
            <consortium name="Pathogen Informatics"/>
        </authorList>
    </citation>
    <scope>NUCLEOTIDE SEQUENCE [LARGE SCALE GENOMIC DNA]</scope>
</reference>
<dbReference type="GO" id="GO:0055074">
    <property type="term" value="P:calcium ion homeostasis"/>
    <property type="evidence" value="ECO:0007669"/>
    <property type="project" value="TreeGrafter"/>
</dbReference>
<accession>A0A3P7LAE7</accession>
<dbReference type="AlphaFoldDB" id="A0A3P7LAE7"/>
<organism evidence="3 4">
    <name type="scientific">Strongylus vulgaris</name>
    <name type="common">Blood worm</name>
    <dbReference type="NCBI Taxonomy" id="40348"/>
    <lineage>
        <taxon>Eukaryota</taxon>
        <taxon>Metazoa</taxon>
        <taxon>Ecdysozoa</taxon>
        <taxon>Nematoda</taxon>
        <taxon>Chromadorea</taxon>
        <taxon>Rhabditida</taxon>
        <taxon>Rhabditina</taxon>
        <taxon>Rhabditomorpha</taxon>
        <taxon>Strongyloidea</taxon>
        <taxon>Strongylidae</taxon>
        <taxon>Strongylus</taxon>
    </lineage>
</organism>
<dbReference type="PANTHER" id="PTHR10202">
    <property type="entry name" value="PRESENILIN"/>
    <property type="match status" value="1"/>
</dbReference>
<dbReference type="PANTHER" id="PTHR10202:SF25">
    <property type="entry name" value="PRESENILIN SPE-4"/>
    <property type="match status" value="1"/>
</dbReference>
<keyword evidence="2" id="KW-0472">Membrane</keyword>
<dbReference type="Gene3D" id="1.10.472.100">
    <property type="entry name" value="Presenilin"/>
    <property type="match status" value="1"/>
</dbReference>
<dbReference type="GO" id="GO:0007219">
    <property type="term" value="P:Notch signaling pathway"/>
    <property type="evidence" value="ECO:0007669"/>
    <property type="project" value="TreeGrafter"/>
</dbReference>
<dbReference type="GO" id="GO:0016485">
    <property type="term" value="P:protein processing"/>
    <property type="evidence" value="ECO:0007669"/>
    <property type="project" value="InterPro"/>
</dbReference>
<dbReference type="GO" id="GO:0034205">
    <property type="term" value="P:amyloid-beta formation"/>
    <property type="evidence" value="ECO:0007669"/>
    <property type="project" value="TreeGrafter"/>
</dbReference>
<feature type="region of interest" description="Disordered" evidence="1">
    <location>
        <begin position="48"/>
        <end position="82"/>
    </location>
</feature>
<proteinExistence type="predicted"/>
<sequence>NSDLSSDDEVSVEVEQETTEVPVAVQNESGNLWNQKYHIDDKEALSMSQHKKVLESSSSSSSTNSYESSSSYEEEDEGERASVTAADALNDANSLRLGMGDFVFYSVLVGQAATTGNIGATIAAALGVVYGLLVTLTYFSNGDETTPALPISIVLGTVFHYGYLLLEPYIMHFMDVFFEFLFDELP</sequence>
<gene>
    <name evidence="3" type="ORF">SVUK_LOCUS11076</name>
</gene>
<dbReference type="InterPro" id="IPR042524">
    <property type="entry name" value="Presenilin_C"/>
</dbReference>
<feature type="compositionally biased region" description="Acidic residues" evidence="1">
    <location>
        <begin position="1"/>
        <end position="18"/>
    </location>
</feature>
<dbReference type="Proteomes" id="UP000270094">
    <property type="component" value="Unassembled WGS sequence"/>
</dbReference>
<keyword evidence="2" id="KW-1133">Transmembrane helix</keyword>
<dbReference type="GO" id="GO:0042500">
    <property type="term" value="F:aspartic endopeptidase activity, intramembrane cleaving"/>
    <property type="evidence" value="ECO:0007669"/>
    <property type="project" value="InterPro"/>
</dbReference>
<dbReference type="EMBL" id="UYYB01096305">
    <property type="protein sequence ID" value="VDM76078.1"/>
    <property type="molecule type" value="Genomic_DNA"/>
</dbReference>
<evidence type="ECO:0000256" key="2">
    <source>
        <dbReference type="SAM" id="Phobius"/>
    </source>
</evidence>
<evidence type="ECO:0000313" key="4">
    <source>
        <dbReference type="Proteomes" id="UP000270094"/>
    </source>
</evidence>
<evidence type="ECO:0000256" key="1">
    <source>
        <dbReference type="SAM" id="MobiDB-lite"/>
    </source>
</evidence>
<feature type="non-terminal residue" evidence="3">
    <location>
        <position position="1"/>
    </location>
</feature>
<feature type="region of interest" description="Disordered" evidence="1">
    <location>
        <begin position="1"/>
        <end position="27"/>
    </location>
</feature>
<evidence type="ECO:0008006" key="5">
    <source>
        <dbReference type="Google" id="ProtNLM"/>
    </source>
</evidence>
<keyword evidence="4" id="KW-1185">Reference proteome</keyword>
<dbReference type="OrthoDB" id="20287at2759"/>
<keyword evidence="2" id="KW-0812">Transmembrane</keyword>
<name>A0A3P7LAE7_STRVU</name>
<dbReference type="GO" id="GO:0070765">
    <property type="term" value="C:gamma-secretase complex"/>
    <property type="evidence" value="ECO:0007669"/>
    <property type="project" value="TreeGrafter"/>
</dbReference>
<evidence type="ECO:0000313" key="3">
    <source>
        <dbReference type="EMBL" id="VDM76078.1"/>
    </source>
</evidence>
<dbReference type="Pfam" id="PF01080">
    <property type="entry name" value="Presenilin"/>
    <property type="match status" value="1"/>
</dbReference>
<dbReference type="GO" id="GO:0006509">
    <property type="term" value="P:membrane protein ectodomain proteolysis"/>
    <property type="evidence" value="ECO:0007669"/>
    <property type="project" value="TreeGrafter"/>
</dbReference>
<protein>
    <recommendedName>
        <fullName evidence="5">Presenilin</fullName>
    </recommendedName>
</protein>
<feature type="compositionally biased region" description="Low complexity" evidence="1">
    <location>
        <begin position="55"/>
        <end position="71"/>
    </location>
</feature>
<dbReference type="InterPro" id="IPR001108">
    <property type="entry name" value="Peptidase_A22A"/>
</dbReference>
<feature type="transmembrane region" description="Helical" evidence="2">
    <location>
        <begin position="148"/>
        <end position="166"/>
    </location>
</feature>